<name>A0A7R9DK57_TIMPO</name>
<protein>
    <submittedName>
        <fullName evidence="1">Uncharacterized protein</fullName>
    </submittedName>
</protein>
<reference evidence="1" key="1">
    <citation type="submission" date="2020-11" db="EMBL/GenBank/DDBJ databases">
        <authorList>
            <person name="Tran Van P."/>
        </authorList>
    </citation>
    <scope>NUCLEOTIDE SEQUENCE</scope>
</reference>
<dbReference type="EMBL" id="OD010649">
    <property type="protein sequence ID" value="CAD7416209.1"/>
    <property type="molecule type" value="Genomic_DNA"/>
</dbReference>
<accession>A0A7R9DK57</accession>
<sequence>METAAKYRANSTLEKDLLKSAGLPFVLGKDPCLGLHRDLEWEYLFELGLVCRWCKLTTAIIKRTCALNCGGDRIGEEQLRWKGPHSVSSVGKTTWVGNAVVVWVKERPVHDTDEAGVLCGDDEPFENCFFIRLLLSDIFTTYNGRRLTSMNCSSQHECLFPEQLNEIRKSSISRLLCDNGDDIFSMQPKGFQKISHEIRWSGHAGLIGGYRTSFRVPTGQPNGKTCTQDDIRMDLKERERV</sequence>
<dbReference type="GO" id="GO:0020037">
    <property type="term" value="F:heme binding"/>
    <property type="evidence" value="ECO:0007669"/>
    <property type="project" value="InterPro"/>
</dbReference>
<dbReference type="GO" id="GO:0004601">
    <property type="term" value="F:peroxidase activity"/>
    <property type="evidence" value="ECO:0007669"/>
    <property type="project" value="InterPro"/>
</dbReference>
<gene>
    <name evidence="1" type="ORF">TPSB3V08_LOCUS10876</name>
</gene>
<dbReference type="GO" id="GO:0006979">
    <property type="term" value="P:response to oxidative stress"/>
    <property type="evidence" value="ECO:0007669"/>
    <property type="project" value="InterPro"/>
</dbReference>
<organism evidence="1">
    <name type="scientific">Timema poppense</name>
    <name type="common">Walking stick</name>
    <dbReference type="NCBI Taxonomy" id="170557"/>
    <lineage>
        <taxon>Eukaryota</taxon>
        <taxon>Metazoa</taxon>
        <taxon>Ecdysozoa</taxon>
        <taxon>Arthropoda</taxon>
        <taxon>Hexapoda</taxon>
        <taxon>Insecta</taxon>
        <taxon>Pterygota</taxon>
        <taxon>Neoptera</taxon>
        <taxon>Polyneoptera</taxon>
        <taxon>Phasmatodea</taxon>
        <taxon>Timematodea</taxon>
        <taxon>Timematoidea</taxon>
        <taxon>Timematidae</taxon>
        <taxon>Timema</taxon>
    </lineage>
</organism>
<evidence type="ECO:0000313" key="1">
    <source>
        <dbReference type="EMBL" id="CAD7416209.1"/>
    </source>
</evidence>
<dbReference type="InterPro" id="IPR010255">
    <property type="entry name" value="Haem_peroxidase_sf"/>
</dbReference>
<proteinExistence type="predicted"/>
<dbReference type="SUPFAM" id="SSF48113">
    <property type="entry name" value="Heme-dependent peroxidases"/>
    <property type="match status" value="1"/>
</dbReference>
<dbReference type="AlphaFoldDB" id="A0A7R9DK57"/>